<dbReference type="Proteomes" id="UP000283805">
    <property type="component" value="Unassembled WGS sequence"/>
</dbReference>
<proteinExistence type="predicted"/>
<sequence length="39" mass="4137">MSDFVSVTCDQCGDEFKAYPDANAADRGYCSPACALEDA</sequence>
<protein>
    <recommendedName>
        <fullName evidence="3">Metallothionein</fullName>
    </recommendedName>
</protein>
<accession>A0A419WCT4</accession>
<dbReference type="EMBL" id="RAPO01000003">
    <property type="protein sequence ID" value="RKD93323.1"/>
    <property type="molecule type" value="Genomic_DNA"/>
</dbReference>
<comment type="caution">
    <text evidence="1">The sequence shown here is derived from an EMBL/GenBank/DDBJ whole genome shotgun (WGS) entry which is preliminary data.</text>
</comment>
<organism evidence="1 2">
    <name type="scientific">Halopiger aswanensis</name>
    <dbReference type="NCBI Taxonomy" id="148449"/>
    <lineage>
        <taxon>Archaea</taxon>
        <taxon>Methanobacteriati</taxon>
        <taxon>Methanobacteriota</taxon>
        <taxon>Stenosarchaea group</taxon>
        <taxon>Halobacteria</taxon>
        <taxon>Halobacteriales</taxon>
        <taxon>Natrialbaceae</taxon>
        <taxon>Halopiger</taxon>
    </lineage>
</organism>
<keyword evidence="2" id="KW-1185">Reference proteome</keyword>
<name>A0A419WCT4_9EURY</name>
<evidence type="ECO:0000313" key="1">
    <source>
        <dbReference type="EMBL" id="RKD93323.1"/>
    </source>
</evidence>
<gene>
    <name evidence="1" type="ORF">ATJ93_2941</name>
</gene>
<evidence type="ECO:0000313" key="2">
    <source>
        <dbReference type="Proteomes" id="UP000283805"/>
    </source>
</evidence>
<dbReference type="AlphaFoldDB" id="A0A419WCT4"/>
<reference evidence="1 2" key="1">
    <citation type="submission" date="2018-09" db="EMBL/GenBank/DDBJ databases">
        <title>Genomic Encyclopedia of Archaeal and Bacterial Type Strains, Phase II (KMG-II): from individual species to whole genera.</title>
        <authorList>
            <person name="Goeker M."/>
        </authorList>
    </citation>
    <scope>NUCLEOTIDE SEQUENCE [LARGE SCALE GENOMIC DNA]</scope>
    <source>
        <strain evidence="1 2">DSM 13151</strain>
    </source>
</reference>
<evidence type="ECO:0008006" key="3">
    <source>
        <dbReference type="Google" id="ProtNLM"/>
    </source>
</evidence>